<keyword evidence="1" id="KW-0378">Hydrolase</keyword>
<dbReference type="EMBL" id="SUQX01000290">
    <property type="protein sequence ID" value="TJX00790.1"/>
    <property type="molecule type" value="Genomic_DNA"/>
</dbReference>
<dbReference type="PANTHER" id="PTHR36837">
    <property type="entry name" value="POLY(3-HYDROXYALKANOATE) POLYMERASE SUBUNIT PHAC"/>
    <property type="match status" value="1"/>
</dbReference>
<gene>
    <name evidence="1" type="ORF">E8M63_14065</name>
</gene>
<protein>
    <submittedName>
        <fullName evidence="1">Alpha/beta hydrolase</fullName>
    </submittedName>
</protein>
<dbReference type="PANTHER" id="PTHR36837:SF5">
    <property type="entry name" value="POLY-3-HYDROXYBUTYRATE SYNTHASE"/>
    <property type="match status" value="1"/>
</dbReference>
<accession>A0AAX2TNS5</accession>
<comment type="caution">
    <text evidence="1">The sequence shown here is derived from an EMBL/GenBank/DDBJ whole genome shotgun (WGS) entry which is preliminary data.</text>
</comment>
<organism evidence="1 2">
    <name type="scientific">Neisseria gonorrhoeae</name>
    <dbReference type="NCBI Taxonomy" id="485"/>
    <lineage>
        <taxon>Bacteria</taxon>
        <taxon>Pseudomonadati</taxon>
        <taxon>Pseudomonadota</taxon>
        <taxon>Betaproteobacteria</taxon>
        <taxon>Neisseriales</taxon>
        <taxon>Neisseriaceae</taxon>
        <taxon>Neisseria</taxon>
    </lineage>
</organism>
<evidence type="ECO:0000313" key="1">
    <source>
        <dbReference type="EMBL" id="TJX00790.1"/>
    </source>
</evidence>
<dbReference type="InterPro" id="IPR051321">
    <property type="entry name" value="PHA/PHB_synthase"/>
</dbReference>
<name>A0AAX2TNS5_NEIGO</name>
<reference evidence="1 2" key="1">
    <citation type="submission" date="2019-04" db="EMBL/GenBank/DDBJ databases">
        <title>The CDC panel for molecular diagnostics of ciprofloxacin resistance and its use for research and clinical development.</title>
        <authorList>
            <person name="Liu H."/>
            <person name="Tang K."/>
            <person name="Pham C."/>
            <person name="Schmerer M."/>
        </authorList>
    </citation>
    <scope>NUCLEOTIDE SEQUENCE [LARGE SCALE GENOMIC DNA]</scope>
    <source>
        <strain evidence="1 2">LRRBGS_0742</strain>
    </source>
</reference>
<evidence type="ECO:0000313" key="2">
    <source>
        <dbReference type="Proteomes" id="UP000307092"/>
    </source>
</evidence>
<sequence>LTDILVPIFAVGTEKDHVAPWRSVFKLHHLTDTDVTFVLTTGGHNAGIVSEPGHKNRSFQMATKNSADRDTDPETWRTTAPRFEGSWWPVWQSWLARHSTGRIAPPPLGNPATGLAPIADAPGTYVLER</sequence>
<dbReference type="GO" id="GO:0016787">
    <property type="term" value="F:hydrolase activity"/>
    <property type="evidence" value="ECO:0007669"/>
    <property type="project" value="UniProtKB-KW"/>
</dbReference>
<dbReference type="AlphaFoldDB" id="A0AAX2TNS5"/>
<feature type="non-terminal residue" evidence="1">
    <location>
        <position position="1"/>
    </location>
</feature>
<dbReference type="Proteomes" id="UP000307092">
    <property type="component" value="Unassembled WGS sequence"/>
</dbReference>
<proteinExistence type="predicted"/>